<evidence type="ECO:0000256" key="10">
    <source>
        <dbReference type="ARBA" id="ARBA00023133"/>
    </source>
</evidence>
<dbReference type="InterPro" id="IPR036188">
    <property type="entry name" value="FAD/NAD-bd_sf"/>
</dbReference>
<dbReference type="PANTHER" id="PTHR42923:SF3">
    <property type="entry name" value="PROTOPORPHYRINOGEN OXIDASE"/>
    <property type="match status" value="1"/>
</dbReference>
<name>A0ABZ0QRX0_9FIRM</name>
<protein>
    <recommendedName>
        <fullName evidence="6 11">Coproporphyrinogen III oxidase</fullName>
        <ecNumber evidence="5 11">1.3.3.15</ecNumber>
    </recommendedName>
</protein>
<evidence type="ECO:0000313" key="15">
    <source>
        <dbReference type="Proteomes" id="UP001304683"/>
    </source>
</evidence>
<dbReference type="Proteomes" id="UP001304683">
    <property type="component" value="Chromosome"/>
</dbReference>
<evidence type="ECO:0000256" key="5">
    <source>
        <dbReference type="ARBA" id="ARBA00012402"/>
    </source>
</evidence>
<dbReference type="SUPFAM" id="SSF51905">
    <property type="entry name" value="FAD/NAD(P)-binding domain"/>
    <property type="match status" value="1"/>
</dbReference>
<dbReference type="EC" id="1.3.3.15" evidence="5 11"/>
<accession>A0ABZ0QRX0</accession>
<feature type="domain" description="Amine oxidase" evidence="13">
    <location>
        <begin position="21"/>
        <end position="499"/>
    </location>
</feature>
<evidence type="ECO:0000256" key="1">
    <source>
        <dbReference type="ARBA" id="ARBA00001755"/>
    </source>
</evidence>
<dbReference type="Gene3D" id="1.10.3110.10">
    <property type="entry name" value="protoporphyrinogen ix oxidase, domain 3"/>
    <property type="match status" value="1"/>
</dbReference>
<dbReference type="InterPro" id="IPR050464">
    <property type="entry name" value="Zeta_carotene_desat/Oxidored"/>
</dbReference>
<comment type="cofactor">
    <cofactor evidence="2 11">
        <name>FAD</name>
        <dbReference type="ChEBI" id="CHEBI:57692"/>
    </cofactor>
</comment>
<evidence type="ECO:0000256" key="8">
    <source>
        <dbReference type="ARBA" id="ARBA00022827"/>
    </source>
</evidence>
<sequence>MASPLRPGTAALRVVVVGGGIAGLAAALRLLELARSHGASLDVRVIEAARRVGGKIQTERVGGFVIEQGPDSLVTSKPHGLQLVRHLGLEDDLVAPGPAAGRTFIVHRGRLRPMPQGFSLGVPQSVRALWAASLFSLGGKVRASLEPWLPPRRDGADESIAAFLRRRLGREVADRLAAPLLAGVASGDPESLSIQATFAQLVRLEREFGSLMRGMARRQRSSGTNGPDRDPASRTAPDGEGGRRPAAAHPSPFVTLRGGLGRLPVEVARRIVALGGRIVPATRVVAMEVVPAGAAGGRPAAYRVHAADGGRETVDGVVLAVPAWAAAALVEPFLPAVAERLAAIPYKSTAVVALAYPQERAGRLDGSGFIVPLDEQRFVTACTWVSSKWPGTAPPGMALLRAFVGRPGEDPLVLPDEELVGRVRADLAELAGVAGEPALVRVYRWPRAMPQYPVGHLERMAAVRAALQEHPRLVLAGAGYFGVGVPDCIRQGEAAAEALWQALQDRSRAPLAGR</sequence>
<evidence type="ECO:0000256" key="12">
    <source>
        <dbReference type="SAM" id="MobiDB-lite"/>
    </source>
</evidence>
<keyword evidence="15" id="KW-1185">Reference proteome</keyword>
<keyword evidence="11" id="KW-0963">Cytoplasm</keyword>
<dbReference type="InterPro" id="IPR004572">
    <property type="entry name" value="Protoporphyrinogen_oxidase"/>
</dbReference>
<evidence type="ECO:0000256" key="4">
    <source>
        <dbReference type="ARBA" id="ARBA00008310"/>
    </source>
</evidence>
<dbReference type="SUPFAM" id="SSF54373">
    <property type="entry name" value="FAD-linked reductases, C-terminal domain"/>
    <property type="match status" value="1"/>
</dbReference>
<evidence type="ECO:0000256" key="11">
    <source>
        <dbReference type="RuleBase" id="RU364052"/>
    </source>
</evidence>
<feature type="region of interest" description="Disordered" evidence="12">
    <location>
        <begin position="214"/>
        <end position="253"/>
    </location>
</feature>
<comment type="subcellular location">
    <subcellularLocation>
        <location evidence="11">Cytoplasm</location>
    </subcellularLocation>
</comment>
<evidence type="ECO:0000256" key="3">
    <source>
        <dbReference type="ARBA" id="ARBA00004744"/>
    </source>
</evidence>
<reference evidence="14 15" key="1">
    <citation type="submission" date="2023-08" db="EMBL/GenBank/DDBJ databases">
        <title>Genome sequence of Thermaerobacter compostii strain Ins1, a spore-forming filamentous bacterium isolated from a deep geothermal reservoir.</title>
        <authorList>
            <person name="Bregnard D."/>
            <person name="Gonzalez D."/>
            <person name="Junier P."/>
        </authorList>
    </citation>
    <scope>NUCLEOTIDE SEQUENCE [LARGE SCALE GENOMIC DNA]</scope>
    <source>
        <strain evidence="14 15">Ins1</strain>
    </source>
</reference>
<keyword evidence="7 11" id="KW-0285">Flavoprotein</keyword>
<dbReference type="EMBL" id="CP132508">
    <property type="protein sequence ID" value="WPD20246.1"/>
    <property type="molecule type" value="Genomic_DNA"/>
</dbReference>
<evidence type="ECO:0000259" key="13">
    <source>
        <dbReference type="Pfam" id="PF01593"/>
    </source>
</evidence>
<evidence type="ECO:0000256" key="2">
    <source>
        <dbReference type="ARBA" id="ARBA00001974"/>
    </source>
</evidence>
<dbReference type="InterPro" id="IPR002937">
    <property type="entry name" value="Amino_oxidase"/>
</dbReference>
<evidence type="ECO:0000256" key="7">
    <source>
        <dbReference type="ARBA" id="ARBA00022630"/>
    </source>
</evidence>
<dbReference type="PANTHER" id="PTHR42923">
    <property type="entry name" value="PROTOPORPHYRINOGEN OXIDASE"/>
    <property type="match status" value="1"/>
</dbReference>
<comment type="similarity">
    <text evidence="4 11">Belongs to the protoporphyrinogen/coproporphyrinogen oxidase family. Coproporphyrinogen III oxidase subfamily.</text>
</comment>
<proteinExistence type="inferred from homology"/>
<keyword evidence="9 11" id="KW-0560">Oxidoreductase</keyword>
<evidence type="ECO:0000313" key="14">
    <source>
        <dbReference type="EMBL" id="WPD20246.1"/>
    </source>
</evidence>
<evidence type="ECO:0000256" key="6">
    <source>
        <dbReference type="ARBA" id="ARBA00019046"/>
    </source>
</evidence>
<comment type="function">
    <text evidence="11">Involved in coproporphyrin-dependent heme b biosynthesis. Catalyzes the oxidation of coproporphyrinogen III to coproporphyrin III.</text>
</comment>
<dbReference type="Gene3D" id="3.50.50.60">
    <property type="entry name" value="FAD/NAD(P)-binding domain"/>
    <property type="match status" value="1"/>
</dbReference>
<dbReference type="Pfam" id="PF01593">
    <property type="entry name" value="Amino_oxidase"/>
    <property type="match status" value="1"/>
</dbReference>
<gene>
    <name evidence="14" type="primary">hemG</name>
    <name evidence="14" type="ORF">Q5761_03700</name>
</gene>
<comment type="catalytic activity">
    <reaction evidence="1">
        <text>coproporphyrinogen III + 3 O2 = coproporphyrin III + 3 H2O2</text>
        <dbReference type="Rhea" id="RHEA:43436"/>
        <dbReference type="ChEBI" id="CHEBI:15379"/>
        <dbReference type="ChEBI" id="CHEBI:16240"/>
        <dbReference type="ChEBI" id="CHEBI:57309"/>
        <dbReference type="ChEBI" id="CHEBI:131725"/>
        <dbReference type="EC" id="1.3.3.15"/>
    </reaction>
    <physiologicalReaction direction="left-to-right" evidence="1">
        <dbReference type="Rhea" id="RHEA:43437"/>
    </physiologicalReaction>
</comment>
<organism evidence="14 15">
    <name type="scientific">Thermaerobacter composti</name>
    <dbReference type="NCBI Taxonomy" id="554949"/>
    <lineage>
        <taxon>Bacteria</taxon>
        <taxon>Bacillati</taxon>
        <taxon>Bacillota</taxon>
        <taxon>Clostridia</taxon>
        <taxon>Eubacteriales</taxon>
        <taxon>Clostridiales Family XVII. Incertae Sedis</taxon>
        <taxon>Thermaerobacter</taxon>
    </lineage>
</organism>
<evidence type="ECO:0000256" key="9">
    <source>
        <dbReference type="ARBA" id="ARBA00023002"/>
    </source>
</evidence>
<keyword evidence="10 11" id="KW-0350">Heme biosynthesis</keyword>
<dbReference type="Gene3D" id="3.90.660.20">
    <property type="entry name" value="Protoporphyrinogen oxidase, mitochondrial, domain 2"/>
    <property type="match status" value="1"/>
</dbReference>
<dbReference type="RefSeq" id="WP_318751603.1">
    <property type="nucleotide sequence ID" value="NZ_CP132508.1"/>
</dbReference>
<dbReference type="GO" id="GO:0004729">
    <property type="term" value="F:oxygen-dependent protoporphyrinogen oxidase activity"/>
    <property type="evidence" value="ECO:0007669"/>
    <property type="project" value="UniProtKB-EC"/>
</dbReference>
<keyword evidence="8 11" id="KW-0274">FAD</keyword>
<dbReference type="NCBIfam" id="TIGR00562">
    <property type="entry name" value="proto_IX_ox"/>
    <property type="match status" value="1"/>
</dbReference>
<comment type="pathway">
    <text evidence="3 11">Porphyrin-containing compound metabolism; protoheme biosynthesis.</text>
</comment>